<dbReference type="Pfam" id="PF10377">
    <property type="entry name" value="ATG11"/>
    <property type="match status" value="1"/>
</dbReference>
<dbReference type="EMBL" id="MU007049">
    <property type="protein sequence ID" value="KAF2429176.1"/>
    <property type="molecule type" value="Genomic_DNA"/>
</dbReference>
<comment type="caution">
    <text evidence="12">The sequence shown here is derived from an EMBL/GenBank/DDBJ whole genome shotgun (WGS) entry which is preliminary data.</text>
</comment>
<evidence type="ECO:0000256" key="9">
    <source>
        <dbReference type="SAM" id="MobiDB-lite"/>
    </source>
</evidence>
<protein>
    <recommendedName>
        <fullName evidence="2 7">Autophagy-related protein 11</fullName>
    </recommendedName>
</protein>
<proteinExistence type="inferred from homology"/>
<dbReference type="GO" id="GO:1990316">
    <property type="term" value="C:Atg1/ULK1 kinase complex"/>
    <property type="evidence" value="ECO:0007669"/>
    <property type="project" value="TreeGrafter"/>
</dbReference>
<comment type="subcellular location">
    <subcellularLocation>
        <location evidence="7">Preautophagosomal structure membrane</location>
        <topology evidence="7">Peripheral membrane protein</topology>
    </subcellularLocation>
    <subcellularLocation>
        <location evidence="7">Vacuole membrane</location>
        <topology evidence="7">Peripheral membrane protein</topology>
    </subcellularLocation>
    <text evidence="7">During pexophagy, accumulates in the vacuolar membrane region, where the peroxisomes contact the vacuole.</text>
</comment>
<feature type="compositionally biased region" description="Basic and acidic residues" evidence="9">
    <location>
        <begin position="1361"/>
        <end position="1371"/>
    </location>
</feature>
<keyword evidence="5 7" id="KW-0072">Autophagy</keyword>
<dbReference type="GO" id="GO:0060090">
    <property type="term" value="F:molecular adaptor activity"/>
    <property type="evidence" value="ECO:0007669"/>
    <property type="project" value="TreeGrafter"/>
</dbReference>
<dbReference type="GO" id="GO:0034727">
    <property type="term" value="P:piecemeal microautophagy of the nucleus"/>
    <property type="evidence" value="ECO:0007669"/>
    <property type="project" value="TreeGrafter"/>
</dbReference>
<gene>
    <name evidence="12" type="ORF">EJ08DRAFT_591198</name>
</gene>
<feature type="compositionally biased region" description="Low complexity" evidence="9">
    <location>
        <begin position="1268"/>
        <end position="1284"/>
    </location>
</feature>
<keyword evidence="3 7" id="KW-0813">Transport</keyword>
<feature type="coiled-coil region" evidence="8">
    <location>
        <begin position="544"/>
        <end position="578"/>
    </location>
</feature>
<keyword evidence="7" id="KW-0472">Membrane</keyword>
<evidence type="ECO:0000313" key="13">
    <source>
        <dbReference type="Proteomes" id="UP000800235"/>
    </source>
</evidence>
<keyword evidence="7" id="KW-0926">Vacuole</keyword>
<evidence type="ECO:0000259" key="10">
    <source>
        <dbReference type="Pfam" id="PF04108"/>
    </source>
</evidence>
<dbReference type="GO" id="GO:0019901">
    <property type="term" value="F:protein kinase binding"/>
    <property type="evidence" value="ECO:0007669"/>
    <property type="project" value="TreeGrafter"/>
</dbReference>
<dbReference type="InterPro" id="IPR040040">
    <property type="entry name" value="ATG11"/>
</dbReference>
<keyword evidence="4 7" id="KW-0653">Protein transport</keyword>
<name>A0A9P4NPZ2_9PEZI</name>
<keyword evidence="6 8" id="KW-0175">Coiled coil</keyword>
<accession>A0A9P4NPZ2</accession>
<feature type="compositionally biased region" description="Polar residues" evidence="9">
    <location>
        <begin position="1326"/>
        <end position="1336"/>
    </location>
</feature>
<dbReference type="Proteomes" id="UP000800235">
    <property type="component" value="Unassembled WGS sequence"/>
</dbReference>
<dbReference type="InterPro" id="IPR019460">
    <property type="entry name" value="Atg11_C"/>
</dbReference>
<feature type="compositionally biased region" description="Polar residues" evidence="9">
    <location>
        <begin position="625"/>
        <end position="639"/>
    </location>
</feature>
<feature type="domain" description="Autophagy protein ATG17-like" evidence="10">
    <location>
        <begin position="102"/>
        <end position="457"/>
    </location>
</feature>
<feature type="compositionally biased region" description="Polar residues" evidence="9">
    <location>
        <begin position="583"/>
        <end position="605"/>
    </location>
</feature>
<dbReference type="PANTHER" id="PTHR13222">
    <property type="entry name" value="RB1-INDUCIBLE COILED-COIL"/>
    <property type="match status" value="1"/>
</dbReference>
<sequence length="1371" mass="153579">MSLRIFIIPSGESIESTAPPPTSLDGLRQWVAKATSIAQQNQILLTNKGKHVKLQTLLTETELYLYDREFFTPASAKDQAPHSPIPDTWTPSEFPTELQNSNSLKSWQRLFIERRDWANDILNKCKSLCRTAEEYIQRRATIEKGLRVASATHEQHFKNLEAKHSEAKNWLDDISTEIAQPWEVELNKLTAIPAHPGFSKFFGVSDTGKRKASVGSAGGGTTLASFIDRQGTEKAAADSKAELKKFSTALEGCYKSFQDSTLEYEELMKDLSTSQTRSIRDDPEEPSKQLQEVQAIANKVASDCEHVLGLKNDPKSLAQSSKIALLNTRNFLPTLRDIAKEMDDLVRHSIEEKNALVDRAYKNLLSISNIEGTVSTIGRTIADLQISEEGANAIARVGVSSRLPLVYGTLLLEAIRRKEWIEKMKQDSATLAEELAGYQDEEQKRRKRWLKSNNDVLTDVADGKVLGVEINLSREDYTWPDVTREDLEKYIKALQGISGMDATLDTLSQMIRDADRPTKQQVKRAKAFKMGSIHEAGLGKGSLLLRGEDEMRVLREVNMKLEDETKGYKSRIRKLEDVLHRQSQMKSLSMANGSQANPFEPSTPTEADRGHPLPSPRNAQAEFSRPSSVASRRFSSNLPQEDKGLARKVLQLEAELTAEKDARAALVKDILARQESDQNVQDQIEEANSTKKDLMENMEAQQREFGEERRSLEDEISKYKLKFEEMEDELENLVGSRENERTGTDARLQSLVNELEKARAEAAEDVQQAEERVANVEDDLRRRDEIDAERQLSLKGLYQILSPDQAVPNDFNELLVELEGIAQRSTDHTRDIAQAVALAKSENDNLQSLIDGHKGVAEALQAKSEAQEADVRNAQEELETEKAKASSLTAELENERNHLKNLRAKFAQGETGSGELKTRLDEEEAKVLSIASKLAESQSHVNILDVELSSLQEKYRRLQNLHEANSSRLQQRSERAKSVTQRLYAQNDRINRLLESLGFFVTYEEDAMVVQRKPSRSGASTLLMDASRISTPPPTKRLLDDLSDLSPLLWMEKDSPDDEAAKFQEFVDKIDKFNLDIFSETVTKRMKDIEHTARKWQKEAKGYRDRAHRAQSDAHEKIAFRSFKEGDLALFLPTRNQATRPWAAFNIGAPHYFLREQDTHRLHGRDWLVARITKITERVVDLSKTFATARGNMEDSESGISFDDDNPFDLSDGLRWFLMEAQEEKIGAPSTPGLGKATVSAANVDAKGSIRVSSSKKKPSDAVDEASKALSRSLDSRRSSTGSKKSAQQVPVGLGVSKVTSTEALRSSESPDRTGRSPGGHGPSHLRTTSDASSMFQQQQQQQVGLTDSGEPAKTNAQVQEEVRKDLLFGP</sequence>
<evidence type="ECO:0000256" key="3">
    <source>
        <dbReference type="ARBA" id="ARBA00022448"/>
    </source>
</evidence>
<comment type="subunit">
    <text evidence="7">Homodimer.</text>
</comment>
<dbReference type="GO" id="GO:0000422">
    <property type="term" value="P:autophagy of mitochondrion"/>
    <property type="evidence" value="ECO:0007669"/>
    <property type="project" value="TreeGrafter"/>
</dbReference>
<feature type="region of interest" description="Disordered" evidence="9">
    <location>
        <begin position="583"/>
        <end position="639"/>
    </location>
</feature>
<evidence type="ECO:0000313" key="12">
    <source>
        <dbReference type="EMBL" id="KAF2429176.1"/>
    </source>
</evidence>
<organism evidence="12 13">
    <name type="scientific">Tothia fuscella</name>
    <dbReference type="NCBI Taxonomy" id="1048955"/>
    <lineage>
        <taxon>Eukaryota</taxon>
        <taxon>Fungi</taxon>
        <taxon>Dikarya</taxon>
        <taxon>Ascomycota</taxon>
        <taxon>Pezizomycotina</taxon>
        <taxon>Dothideomycetes</taxon>
        <taxon>Pleosporomycetidae</taxon>
        <taxon>Venturiales</taxon>
        <taxon>Cylindrosympodiaceae</taxon>
        <taxon>Tothia</taxon>
    </lineage>
</organism>
<dbReference type="GO" id="GO:0034045">
    <property type="term" value="C:phagophore assembly site membrane"/>
    <property type="evidence" value="ECO:0007669"/>
    <property type="project" value="UniProtKB-SubCell"/>
</dbReference>
<feature type="coiled-coil region" evidence="8">
    <location>
        <begin position="1086"/>
        <end position="1113"/>
    </location>
</feature>
<dbReference type="Pfam" id="PF04108">
    <property type="entry name" value="ATG17_like"/>
    <property type="match status" value="1"/>
</dbReference>
<evidence type="ECO:0000256" key="4">
    <source>
        <dbReference type="ARBA" id="ARBA00022927"/>
    </source>
</evidence>
<feature type="compositionally biased region" description="Basic and acidic residues" evidence="9">
    <location>
        <begin position="1258"/>
        <end position="1267"/>
    </location>
</feature>
<feature type="coiled-coil region" evidence="8">
    <location>
        <begin position="857"/>
        <end position="905"/>
    </location>
</feature>
<evidence type="ECO:0000256" key="6">
    <source>
        <dbReference type="ARBA" id="ARBA00023054"/>
    </source>
</evidence>
<evidence type="ECO:0000256" key="2">
    <source>
        <dbReference type="ARBA" id="ARBA00013804"/>
    </source>
</evidence>
<evidence type="ECO:0000256" key="1">
    <source>
        <dbReference type="ARBA" id="ARBA00009729"/>
    </source>
</evidence>
<feature type="domain" description="Autophagy-related protein 11 C-terminal" evidence="11">
    <location>
        <begin position="1080"/>
        <end position="1223"/>
    </location>
</feature>
<comment type="similarity">
    <text evidence="1 7">Belongs to the ATG11 family.</text>
</comment>
<dbReference type="GO" id="GO:0005774">
    <property type="term" value="C:vacuolar membrane"/>
    <property type="evidence" value="ECO:0007669"/>
    <property type="project" value="UniProtKB-SubCell"/>
</dbReference>
<dbReference type="OrthoDB" id="447953at2759"/>
<dbReference type="GO" id="GO:0034517">
    <property type="term" value="P:ribophagy"/>
    <property type="evidence" value="ECO:0007669"/>
    <property type="project" value="TreeGrafter"/>
</dbReference>
<keyword evidence="13" id="KW-1185">Reference proteome</keyword>
<dbReference type="GO" id="GO:0000045">
    <property type="term" value="P:autophagosome assembly"/>
    <property type="evidence" value="ECO:0007669"/>
    <property type="project" value="UniProtKB-UniRule"/>
</dbReference>
<dbReference type="PANTHER" id="PTHR13222:SF1">
    <property type="entry name" value="RB1-INDUCIBLE COILED-COIL PROTEIN 1"/>
    <property type="match status" value="1"/>
</dbReference>
<dbReference type="GO" id="GO:1903599">
    <property type="term" value="P:positive regulation of autophagy of mitochondrion"/>
    <property type="evidence" value="ECO:0007669"/>
    <property type="project" value="UniProtKB-UniRule"/>
</dbReference>
<feature type="coiled-coil region" evidence="8">
    <location>
        <begin position="677"/>
        <end position="786"/>
    </location>
</feature>
<feature type="region of interest" description="Disordered" evidence="9">
    <location>
        <begin position="1248"/>
        <end position="1371"/>
    </location>
</feature>
<feature type="compositionally biased region" description="Polar residues" evidence="9">
    <location>
        <begin position="1298"/>
        <end position="1308"/>
    </location>
</feature>
<evidence type="ECO:0000256" key="8">
    <source>
        <dbReference type="SAM" id="Coils"/>
    </source>
</evidence>
<evidence type="ECO:0000256" key="5">
    <source>
        <dbReference type="ARBA" id="ARBA00023006"/>
    </source>
</evidence>
<evidence type="ECO:0000259" key="11">
    <source>
        <dbReference type="Pfam" id="PF10377"/>
    </source>
</evidence>
<dbReference type="GO" id="GO:0015031">
    <property type="term" value="P:protein transport"/>
    <property type="evidence" value="ECO:0007669"/>
    <property type="project" value="UniProtKB-KW"/>
</dbReference>
<dbReference type="GO" id="GO:0061709">
    <property type="term" value="P:reticulophagy"/>
    <property type="evidence" value="ECO:0007669"/>
    <property type="project" value="TreeGrafter"/>
</dbReference>
<evidence type="ECO:0000256" key="7">
    <source>
        <dbReference type="RuleBase" id="RU367075"/>
    </source>
</evidence>
<dbReference type="InterPro" id="IPR045326">
    <property type="entry name" value="ATG17-like_dom"/>
</dbReference>
<reference evidence="12" key="1">
    <citation type="journal article" date="2020" name="Stud. Mycol.">
        <title>101 Dothideomycetes genomes: a test case for predicting lifestyles and emergence of pathogens.</title>
        <authorList>
            <person name="Haridas S."/>
            <person name="Albert R."/>
            <person name="Binder M."/>
            <person name="Bloem J."/>
            <person name="Labutti K."/>
            <person name="Salamov A."/>
            <person name="Andreopoulos B."/>
            <person name="Baker S."/>
            <person name="Barry K."/>
            <person name="Bills G."/>
            <person name="Bluhm B."/>
            <person name="Cannon C."/>
            <person name="Castanera R."/>
            <person name="Culley D."/>
            <person name="Daum C."/>
            <person name="Ezra D."/>
            <person name="Gonzalez J."/>
            <person name="Henrissat B."/>
            <person name="Kuo A."/>
            <person name="Liang C."/>
            <person name="Lipzen A."/>
            <person name="Lutzoni F."/>
            <person name="Magnuson J."/>
            <person name="Mondo S."/>
            <person name="Nolan M."/>
            <person name="Ohm R."/>
            <person name="Pangilinan J."/>
            <person name="Park H.-J."/>
            <person name="Ramirez L."/>
            <person name="Alfaro M."/>
            <person name="Sun H."/>
            <person name="Tritt A."/>
            <person name="Yoshinaga Y."/>
            <person name="Zwiers L.-H."/>
            <person name="Turgeon B."/>
            <person name="Goodwin S."/>
            <person name="Spatafora J."/>
            <person name="Crous P."/>
            <person name="Grigoriev I."/>
        </authorList>
    </citation>
    <scope>NUCLEOTIDE SEQUENCE</scope>
    <source>
        <strain evidence="12">CBS 130266</strain>
    </source>
</reference>
<comment type="function">
    <text evidence="7">Involved in cytoplasm to vacuole transport (Cvt), pexophagy, mitophagy and nucleophagy. Recruits mitochondria for their selective degradation via autophagy (mitophagy) during starvation. Works as scaffold proteins that recruit ATG proteins to the pre-autophagosome (PAS), the site of vesicle/autophagosome formation. Required for the Cvt vesicles completion.</text>
</comment>